<evidence type="ECO:0000313" key="4">
    <source>
        <dbReference type="EMBL" id="CAK8698304.1"/>
    </source>
</evidence>
<organism evidence="4 5">
    <name type="scientific">Clavelina lepadiformis</name>
    <name type="common">Light-bulb sea squirt</name>
    <name type="synonym">Ascidia lepadiformis</name>
    <dbReference type="NCBI Taxonomy" id="159417"/>
    <lineage>
        <taxon>Eukaryota</taxon>
        <taxon>Metazoa</taxon>
        <taxon>Chordata</taxon>
        <taxon>Tunicata</taxon>
        <taxon>Ascidiacea</taxon>
        <taxon>Aplousobranchia</taxon>
        <taxon>Clavelinidae</taxon>
        <taxon>Clavelina</taxon>
    </lineage>
</organism>
<keyword evidence="2" id="KW-0472">Membrane</keyword>
<feature type="transmembrane region" description="Helical" evidence="2">
    <location>
        <begin position="115"/>
        <end position="135"/>
    </location>
</feature>
<dbReference type="InterPro" id="IPR011701">
    <property type="entry name" value="MFS"/>
</dbReference>
<comment type="subcellular location">
    <subcellularLocation>
        <location evidence="1">Membrane</location>
        <topology evidence="1">Multi-pass membrane protein</topology>
    </subcellularLocation>
</comment>
<protein>
    <recommendedName>
        <fullName evidence="3">Major facilitator superfamily (MFS) profile domain-containing protein</fullName>
    </recommendedName>
</protein>
<dbReference type="InterPro" id="IPR036259">
    <property type="entry name" value="MFS_trans_sf"/>
</dbReference>
<evidence type="ECO:0000256" key="1">
    <source>
        <dbReference type="ARBA" id="ARBA00004141"/>
    </source>
</evidence>
<feature type="transmembrane region" description="Helical" evidence="2">
    <location>
        <begin position="348"/>
        <end position="366"/>
    </location>
</feature>
<feature type="transmembrane region" description="Helical" evidence="2">
    <location>
        <begin position="20"/>
        <end position="42"/>
    </location>
</feature>
<dbReference type="CDD" id="cd17352">
    <property type="entry name" value="MFS_MCT_SLC16"/>
    <property type="match status" value="1"/>
</dbReference>
<keyword evidence="5" id="KW-1185">Reference proteome</keyword>
<dbReference type="InterPro" id="IPR050327">
    <property type="entry name" value="Proton-linked_MCT"/>
</dbReference>
<dbReference type="Proteomes" id="UP001642483">
    <property type="component" value="Unassembled WGS sequence"/>
</dbReference>
<dbReference type="InterPro" id="IPR020846">
    <property type="entry name" value="MFS_dom"/>
</dbReference>
<reference evidence="4 5" key="1">
    <citation type="submission" date="2024-02" db="EMBL/GenBank/DDBJ databases">
        <authorList>
            <person name="Daric V."/>
            <person name="Darras S."/>
        </authorList>
    </citation>
    <scope>NUCLEOTIDE SEQUENCE [LARGE SCALE GENOMIC DNA]</scope>
</reference>
<feature type="transmembrane region" description="Helical" evidence="2">
    <location>
        <begin position="439"/>
        <end position="461"/>
    </location>
</feature>
<dbReference type="EMBL" id="CAWYQH010000174">
    <property type="protein sequence ID" value="CAK8698304.1"/>
    <property type="molecule type" value="Genomic_DNA"/>
</dbReference>
<feature type="transmembrane region" description="Helical" evidence="2">
    <location>
        <begin position="311"/>
        <end position="333"/>
    </location>
</feature>
<evidence type="ECO:0000256" key="2">
    <source>
        <dbReference type="SAM" id="Phobius"/>
    </source>
</evidence>
<evidence type="ECO:0000259" key="3">
    <source>
        <dbReference type="PROSITE" id="PS50850"/>
    </source>
</evidence>
<feature type="transmembrane region" description="Helical" evidence="2">
    <location>
        <begin position="467"/>
        <end position="491"/>
    </location>
</feature>
<keyword evidence="2" id="KW-1133">Transmembrane helix</keyword>
<keyword evidence="2" id="KW-0812">Transmembrane</keyword>
<dbReference type="SUPFAM" id="SSF103473">
    <property type="entry name" value="MFS general substrate transporter"/>
    <property type="match status" value="1"/>
</dbReference>
<sequence>MYTFSCLEIVMVKFQLDGGWGWMVLIGSFFTQAFMAALYFSYGVVTESWIRDFNSSTATTALVGSTASGFTSMTAPIGSFLVNRWGCRTSNMLGAALVTLGLFLCSQAKSLPEIFVYYGIFGGTGFGLCYVPAVISLTQYFKNKRGLAIGIASSGVGVGSFVFPIFIEALQVRYTWRGAMLILSGVIAHEFVSAMVIFPVERKKGNGTQGRKGFSALRKLSRHPWLNRTLSMTNSDQANIDEHHETEIVDDKPLPIVNEEKSYENDHILTSNHEDVADDGLTVMLSTLSLERKHNKDSFSQQSRLLFCNPLFYLIVIGNFTMFVGMMIVYGLTPIRATSEFGHTSEQGALLVSIIGLSNTVGRFGWGALTNVLPRMDPVVLFITLRTFAAVLTCLSPLATSFTMQIAYCTLVGLAFGCWSLYPIVLLQMFGDMSLNIAFGYLEVLNGVGSLVGPTLGGLLYDITKSYNISFIFGGATLAVGNIVLTVGHFACASKYINKQNVVKPNGNSEREDMP</sequence>
<feature type="transmembrane region" description="Helical" evidence="2">
    <location>
        <begin position="179"/>
        <end position="200"/>
    </location>
</feature>
<dbReference type="PROSITE" id="PS50850">
    <property type="entry name" value="MFS"/>
    <property type="match status" value="1"/>
</dbReference>
<accession>A0ABP0H2U5</accession>
<feature type="transmembrane region" description="Helical" evidence="2">
    <location>
        <begin position="378"/>
        <end position="399"/>
    </location>
</feature>
<dbReference type="Gene3D" id="1.20.1250.20">
    <property type="entry name" value="MFS general substrate transporter like domains"/>
    <property type="match status" value="2"/>
</dbReference>
<feature type="transmembrane region" description="Helical" evidence="2">
    <location>
        <begin position="89"/>
        <end position="109"/>
    </location>
</feature>
<comment type="caution">
    <text evidence="4">The sequence shown here is derived from an EMBL/GenBank/DDBJ whole genome shotgun (WGS) entry which is preliminary data.</text>
</comment>
<proteinExistence type="predicted"/>
<evidence type="ECO:0000313" key="5">
    <source>
        <dbReference type="Proteomes" id="UP001642483"/>
    </source>
</evidence>
<name>A0ABP0H2U5_CLALP</name>
<feature type="transmembrane region" description="Helical" evidence="2">
    <location>
        <begin position="62"/>
        <end position="82"/>
    </location>
</feature>
<dbReference type="PANTHER" id="PTHR11360">
    <property type="entry name" value="MONOCARBOXYLATE TRANSPORTER"/>
    <property type="match status" value="1"/>
</dbReference>
<dbReference type="Pfam" id="PF07690">
    <property type="entry name" value="MFS_1"/>
    <property type="match status" value="1"/>
</dbReference>
<feature type="domain" description="Major facilitator superfamily (MFS) profile" evidence="3">
    <location>
        <begin position="21"/>
        <end position="493"/>
    </location>
</feature>
<dbReference type="PANTHER" id="PTHR11360:SF284">
    <property type="entry name" value="EG:103B4.3 PROTEIN-RELATED"/>
    <property type="match status" value="1"/>
</dbReference>
<feature type="transmembrane region" description="Helical" evidence="2">
    <location>
        <begin position="147"/>
        <end position="167"/>
    </location>
</feature>
<feature type="transmembrane region" description="Helical" evidence="2">
    <location>
        <begin position="405"/>
        <end position="427"/>
    </location>
</feature>
<gene>
    <name evidence="4" type="ORF">CVLEPA_LOCUS31749</name>
</gene>